<keyword evidence="1" id="KW-0805">Transcription regulation</keyword>
<dbReference type="GO" id="GO:0003677">
    <property type="term" value="F:DNA binding"/>
    <property type="evidence" value="ECO:0007669"/>
    <property type="project" value="UniProtKB-KW"/>
</dbReference>
<dbReference type="PROSITE" id="PS00622">
    <property type="entry name" value="HTH_LUXR_1"/>
    <property type="match status" value="1"/>
</dbReference>
<gene>
    <name evidence="4" type="primary">csgD</name>
    <name evidence="4" type="ORF">NCTC11647_01625</name>
</gene>
<organism evidence="4 5">
    <name type="scientific">Photobacterium damselae</name>
    <dbReference type="NCBI Taxonomy" id="38293"/>
    <lineage>
        <taxon>Bacteria</taxon>
        <taxon>Pseudomonadati</taxon>
        <taxon>Pseudomonadota</taxon>
        <taxon>Gammaproteobacteria</taxon>
        <taxon>Vibrionales</taxon>
        <taxon>Vibrionaceae</taxon>
        <taxon>Photobacterium</taxon>
    </lineage>
</organism>
<dbReference type="OrthoDB" id="561214at2"/>
<evidence type="ECO:0000256" key="2">
    <source>
        <dbReference type="ARBA" id="ARBA00023125"/>
    </source>
</evidence>
<keyword evidence="3" id="KW-0804">Transcription</keyword>
<accession>A0A2T3QNP3</accession>
<dbReference type="PRINTS" id="PR00038">
    <property type="entry name" value="HTHLUXR"/>
</dbReference>
<dbReference type="InterPro" id="IPR036388">
    <property type="entry name" value="WH-like_DNA-bd_sf"/>
</dbReference>
<dbReference type="Pfam" id="PF00196">
    <property type="entry name" value="GerE"/>
    <property type="match status" value="1"/>
</dbReference>
<proteinExistence type="predicted"/>
<name>A0A2T3QNP3_PHODM</name>
<reference evidence="4 5" key="1">
    <citation type="submission" date="2018-06" db="EMBL/GenBank/DDBJ databases">
        <authorList>
            <consortium name="Pathogen Informatics"/>
            <person name="Doyle S."/>
        </authorList>
    </citation>
    <scope>NUCLEOTIDE SEQUENCE [LARGE SCALE GENOMIC DNA]</scope>
    <source>
        <strain evidence="4 5">NCTC11647</strain>
    </source>
</reference>
<dbReference type="Gene3D" id="1.10.10.10">
    <property type="entry name" value="Winged helix-like DNA-binding domain superfamily/Winged helix DNA-binding domain"/>
    <property type="match status" value="1"/>
</dbReference>
<dbReference type="PANTHER" id="PTHR44688">
    <property type="entry name" value="DNA-BINDING TRANSCRIPTIONAL ACTIVATOR DEVR_DOSR"/>
    <property type="match status" value="1"/>
</dbReference>
<evidence type="ECO:0000313" key="4">
    <source>
        <dbReference type="EMBL" id="SPY28534.1"/>
    </source>
</evidence>
<dbReference type="PROSITE" id="PS50043">
    <property type="entry name" value="HTH_LUXR_2"/>
    <property type="match status" value="1"/>
</dbReference>
<evidence type="ECO:0000256" key="3">
    <source>
        <dbReference type="ARBA" id="ARBA00023163"/>
    </source>
</evidence>
<dbReference type="Gene3D" id="3.40.50.2300">
    <property type="match status" value="1"/>
</dbReference>
<dbReference type="Proteomes" id="UP000251647">
    <property type="component" value="Unassembled WGS sequence"/>
</dbReference>
<dbReference type="CDD" id="cd06170">
    <property type="entry name" value="LuxR_C_like"/>
    <property type="match status" value="1"/>
</dbReference>
<dbReference type="AlphaFoldDB" id="A0A2T3QNP3"/>
<dbReference type="InterPro" id="IPR016032">
    <property type="entry name" value="Sig_transdc_resp-reg_C-effctor"/>
</dbReference>
<dbReference type="InterPro" id="IPR000792">
    <property type="entry name" value="Tscrpt_reg_LuxR_C"/>
</dbReference>
<evidence type="ECO:0000313" key="5">
    <source>
        <dbReference type="Proteomes" id="UP000251647"/>
    </source>
</evidence>
<dbReference type="SMART" id="SM00421">
    <property type="entry name" value="HTH_LUXR"/>
    <property type="match status" value="1"/>
</dbReference>
<dbReference type="EMBL" id="UATL01000001">
    <property type="protein sequence ID" value="SPY28534.1"/>
    <property type="molecule type" value="Genomic_DNA"/>
</dbReference>
<sequence>MSQKKFNLLLIGLKTMNTELIINQINNNRLNNISFRNISNFNYDFKTSSYDLIIIDHHAISINENINKLLESKDSETPILIFNIDTDITTDTLLSWPKVKGILSKDSPIEHLIKSIAVVIEHGLWLPRQTLEQMLDYYRNHKPSNDTRLLPTQPLLTRREKQILGLLTEGKTNIEIAETLFVAETTVKSHIYNLYKKIDVKCRKEAIFKVKQLRPESML</sequence>
<dbReference type="Pfam" id="PF21155">
    <property type="entry name" value="VpsT-like_REC"/>
    <property type="match status" value="1"/>
</dbReference>
<protein>
    <submittedName>
        <fullName evidence="4">CsgBAC operon transcriptional regulatory protein</fullName>
    </submittedName>
</protein>
<evidence type="ECO:0000256" key="1">
    <source>
        <dbReference type="ARBA" id="ARBA00023015"/>
    </source>
</evidence>
<dbReference type="SUPFAM" id="SSF46894">
    <property type="entry name" value="C-terminal effector domain of the bipartite response regulators"/>
    <property type="match status" value="1"/>
</dbReference>
<dbReference type="InterPro" id="IPR049151">
    <property type="entry name" value="CsgD-like_REC"/>
</dbReference>
<dbReference type="GO" id="GO:0006355">
    <property type="term" value="P:regulation of DNA-templated transcription"/>
    <property type="evidence" value="ECO:0007669"/>
    <property type="project" value="InterPro"/>
</dbReference>
<keyword evidence="2" id="KW-0238">DNA-binding</keyword>
<dbReference type="PANTHER" id="PTHR44688:SF16">
    <property type="entry name" value="DNA-BINDING TRANSCRIPTIONAL ACTIVATOR DEVR_DOSR"/>
    <property type="match status" value="1"/>
</dbReference>
<dbReference type="RefSeq" id="WP_005298812.1">
    <property type="nucleotide sequence ID" value="NZ_PYOG01000002.1"/>
</dbReference>